<dbReference type="Proteomes" id="UP001066276">
    <property type="component" value="Chromosome 10"/>
</dbReference>
<evidence type="ECO:0000313" key="2">
    <source>
        <dbReference type="Proteomes" id="UP001066276"/>
    </source>
</evidence>
<dbReference type="EMBL" id="JANPWB010000014">
    <property type="protein sequence ID" value="KAJ1097876.1"/>
    <property type="molecule type" value="Genomic_DNA"/>
</dbReference>
<sequence>MGKYKGAKPAQANKIDQYKVFRLETLQLEHDQIQPEGVLDQTHTAAELVAVIQGSWVTLEGKIDSMAIKINHLNLDLQKVVDHTTAVEDSVDALNWKIKSLGAVVRN</sequence>
<comment type="caution">
    <text evidence="1">The sequence shown here is derived from an EMBL/GenBank/DDBJ whole genome shotgun (WGS) entry which is preliminary data.</text>
</comment>
<proteinExistence type="predicted"/>
<keyword evidence="2" id="KW-1185">Reference proteome</keyword>
<protein>
    <recommendedName>
        <fullName evidence="3">t-SNARE coiled-coil homology domain-containing protein</fullName>
    </recommendedName>
</protein>
<evidence type="ECO:0000313" key="1">
    <source>
        <dbReference type="EMBL" id="KAJ1097876.1"/>
    </source>
</evidence>
<organism evidence="1 2">
    <name type="scientific">Pleurodeles waltl</name>
    <name type="common">Iberian ribbed newt</name>
    <dbReference type="NCBI Taxonomy" id="8319"/>
    <lineage>
        <taxon>Eukaryota</taxon>
        <taxon>Metazoa</taxon>
        <taxon>Chordata</taxon>
        <taxon>Craniata</taxon>
        <taxon>Vertebrata</taxon>
        <taxon>Euteleostomi</taxon>
        <taxon>Amphibia</taxon>
        <taxon>Batrachia</taxon>
        <taxon>Caudata</taxon>
        <taxon>Salamandroidea</taxon>
        <taxon>Salamandridae</taxon>
        <taxon>Pleurodelinae</taxon>
        <taxon>Pleurodeles</taxon>
    </lineage>
</organism>
<gene>
    <name evidence="1" type="ORF">NDU88_002992</name>
</gene>
<accession>A0AAV7M279</accession>
<reference evidence="1" key="1">
    <citation type="journal article" date="2022" name="bioRxiv">
        <title>Sequencing and chromosome-scale assembly of the giantPleurodeles waltlgenome.</title>
        <authorList>
            <person name="Brown T."/>
            <person name="Elewa A."/>
            <person name="Iarovenko S."/>
            <person name="Subramanian E."/>
            <person name="Araus A.J."/>
            <person name="Petzold A."/>
            <person name="Susuki M."/>
            <person name="Suzuki K.-i.T."/>
            <person name="Hayashi T."/>
            <person name="Toyoda A."/>
            <person name="Oliveira C."/>
            <person name="Osipova E."/>
            <person name="Leigh N.D."/>
            <person name="Simon A."/>
            <person name="Yun M.H."/>
        </authorList>
    </citation>
    <scope>NUCLEOTIDE SEQUENCE</scope>
    <source>
        <strain evidence="1">20211129_DDA</strain>
        <tissue evidence="1">Liver</tissue>
    </source>
</reference>
<evidence type="ECO:0008006" key="3">
    <source>
        <dbReference type="Google" id="ProtNLM"/>
    </source>
</evidence>
<dbReference type="AlphaFoldDB" id="A0AAV7M279"/>
<name>A0AAV7M279_PLEWA</name>